<gene>
    <name evidence="22" type="ORF">ACFPCV_04900</name>
</gene>
<keyword evidence="14" id="KW-0408">Iron</keyword>
<evidence type="ECO:0000256" key="19">
    <source>
        <dbReference type="ARBA" id="ARBA00032409"/>
    </source>
</evidence>
<keyword evidence="8 20" id="KW-0812">Transmembrane</keyword>
<keyword evidence="7" id="KW-0679">Respiratory chain</keyword>
<accession>A0ABV9RZK7</accession>
<name>A0ABV9RZK7_9PSEU</name>
<evidence type="ECO:0000256" key="15">
    <source>
        <dbReference type="ARBA" id="ARBA00023014"/>
    </source>
</evidence>
<evidence type="ECO:0000256" key="3">
    <source>
        <dbReference type="ARBA" id="ARBA00010651"/>
    </source>
</evidence>
<dbReference type="Proteomes" id="UP001595859">
    <property type="component" value="Unassembled WGS sequence"/>
</dbReference>
<feature type="transmembrane region" description="Helical" evidence="20">
    <location>
        <begin position="85"/>
        <end position="113"/>
    </location>
</feature>
<comment type="function">
    <text evidence="1">Iron-sulfur subunit of the cytochrome bc1 complex, an essential component of the respiratory electron transport chain required for ATP synthesis. The bc1 complex catalyzes the oxidation of menaquinol and the reduction of cytochrome c in the respiratory chain. The bc1 complex operates through a Q-cycle mechanism that couples electron transfer to generation of the proton gradient that drives ATP synthesis.</text>
</comment>
<keyword evidence="5" id="KW-0813">Transport</keyword>
<evidence type="ECO:0000256" key="5">
    <source>
        <dbReference type="ARBA" id="ARBA00022448"/>
    </source>
</evidence>
<evidence type="ECO:0000256" key="1">
    <source>
        <dbReference type="ARBA" id="ARBA00002494"/>
    </source>
</evidence>
<evidence type="ECO:0000256" key="16">
    <source>
        <dbReference type="ARBA" id="ARBA00023136"/>
    </source>
</evidence>
<evidence type="ECO:0000256" key="6">
    <source>
        <dbReference type="ARBA" id="ARBA00022475"/>
    </source>
</evidence>
<evidence type="ECO:0000256" key="8">
    <source>
        <dbReference type="ARBA" id="ARBA00022692"/>
    </source>
</evidence>
<evidence type="ECO:0000256" key="20">
    <source>
        <dbReference type="SAM" id="Phobius"/>
    </source>
</evidence>
<keyword evidence="13" id="KW-0560">Oxidoreductase</keyword>
<evidence type="ECO:0000256" key="12">
    <source>
        <dbReference type="ARBA" id="ARBA00022989"/>
    </source>
</evidence>
<dbReference type="EMBL" id="JBHSIS010000002">
    <property type="protein sequence ID" value="MFC4852834.1"/>
    <property type="molecule type" value="Genomic_DNA"/>
</dbReference>
<keyword evidence="10" id="KW-0479">Metal-binding</keyword>
<evidence type="ECO:0000256" key="10">
    <source>
        <dbReference type="ARBA" id="ARBA00022723"/>
    </source>
</evidence>
<organism evidence="22 23">
    <name type="scientific">Actinophytocola glycyrrhizae</name>
    <dbReference type="NCBI Taxonomy" id="2044873"/>
    <lineage>
        <taxon>Bacteria</taxon>
        <taxon>Bacillati</taxon>
        <taxon>Actinomycetota</taxon>
        <taxon>Actinomycetes</taxon>
        <taxon>Pseudonocardiales</taxon>
        <taxon>Pseudonocardiaceae</taxon>
    </lineage>
</organism>
<evidence type="ECO:0000259" key="21">
    <source>
        <dbReference type="PROSITE" id="PS51296"/>
    </source>
</evidence>
<keyword evidence="11" id="KW-0249">Electron transport</keyword>
<keyword evidence="12 20" id="KW-1133">Transmembrane helix</keyword>
<evidence type="ECO:0000256" key="2">
    <source>
        <dbReference type="ARBA" id="ARBA00004651"/>
    </source>
</evidence>
<evidence type="ECO:0000256" key="11">
    <source>
        <dbReference type="ARBA" id="ARBA00022982"/>
    </source>
</evidence>
<evidence type="ECO:0000256" key="4">
    <source>
        <dbReference type="ARBA" id="ARBA00015816"/>
    </source>
</evidence>
<sequence>MPQPDHDEDARSGERQELVRYGAEQDGVRLRKYADPWPVAGTRAERRARRLVLTWAAVSVLSGLSFLAAYVFWPSRYVPPGEDGHLVYVLYTPMLGLTLGLALIALSVMLIVYTRRFMPREVAVQERHDEPSPEADQDATAAILADSARRAGLTRRSWMGRALGAGVGVTGLGAGVLTVGGFVEDPVERPRDPDSLWHTTWASTDGEQVYLRQDLGDPHEVVLVRPADLEAGSTVGVVPFRESERDDPERLVAAARRADAAAMLFRLRPEERVVPRPGHEGFNYGSFYAYSRICTHLGCPVSLFETRVSRLLCPCHQSQFDLNRGAVPIFGPAVRALPQLPITLAPDGFLVATGDFLRAGRSVVLGAGLMAGGGISPNLPGVLRWAEDRLRARRGPPAGRCSPRQATVAWR</sequence>
<evidence type="ECO:0000256" key="13">
    <source>
        <dbReference type="ARBA" id="ARBA00023002"/>
    </source>
</evidence>
<dbReference type="PROSITE" id="PS51296">
    <property type="entry name" value="RIESKE"/>
    <property type="match status" value="1"/>
</dbReference>
<evidence type="ECO:0000256" key="18">
    <source>
        <dbReference type="ARBA" id="ARBA00029586"/>
    </source>
</evidence>
<feature type="transmembrane region" description="Helical" evidence="20">
    <location>
        <begin position="162"/>
        <end position="183"/>
    </location>
</feature>
<evidence type="ECO:0000313" key="22">
    <source>
        <dbReference type="EMBL" id="MFC4852834.1"/>
    </source>
</evidence>
<keyword evidence="16 20" id="KW-0472">Membrane</keyword>
<comment type="subcellular location">
    <subcellularLocation>
        <location evidence="2">Cell membrane</location>
        <topology evidence="2">Multi-pass membrane protein</topology>
    </subcellularLocation>
</comment>
<evidence type="ECO:0000256" key="7">
    <source>
        <dbReference type="ARBA" id="ARBA00022660"/>
    </source>
</evidence>
<proteinExistence type="inferred from homology"/>
<dbReference type="Pfam" id="PF19297">
    <property type="entry name" value="QcrA_N"/>
    <property type="match status" value="1"/>
</dbReference>
<evidence type="ECO:0000256" key="17">
    <source>
        <dbReference type="ARBA" id="ARBA00023157"/>
    </source>
</evidence>
<feature type="transmembrane region" description="Helical" evidence="20">
    <location>
        <begin position="52"/>
        <end position="73"/>
    </location>
</feature>
<dbReference type="Pfam" id="PF00355">
    <property type="entry name" value="Rieske"/>
    <property type="match status" value="1"/>
</dbReference>
<evidence type="ECO:0000313" key="23">
    <source>
        <dbReference type="Proteomes" id="UP001595859"/>
    </source>
</evidence>
<feature type="domain" description="Rieske" evidence="21">
    <location>
        <begin position="285"/>
        <end position="351"/>
    </location>
</feature>
<keyword evidence="23" id="KW-1185">Reference proteome</keyword>
<dbReference type="SUPFAM" id="SSF50022">
    <property type="entry name" value="ISP domain"/>
    <property type="match status" value="1"/>
</dbReference>
<evidence type="ECO:0000256" key="9">
    <source>
        <dbReference type="ARBA" id="ARBA00022714"/>
    </source>
</evidence>
<dbReference type="Gene3D" id="2.102.10.10">
    <property type="entry name" value="Rieske [2Fe-2S] iron-sulphur domain"/>
    <property type="match status" value="1"/>
</dbReference>
<protein>
    <recommendedName>
        <fullName evidence="4">Cytochrome bc1 complex Rieske iron-sulfur subunit</fullName>
    </recommendedName>
    <alternativeName>
        <fullName evidence="18">Cytochrome bc1 reductase complex subunit QcrA</fullName>
    </alternativeName>
    <alternativeName>
        <fullName evidence="19">Rieske iron-sulfur protein</fullName>
    </alternativeName>
</protein>
<keyword evidence="17" id="KW-1015">Disulfide bond</keyword>
<evidence type="ECO:0000256" key="14">
    <source>
        <dbReference type="ARBA" id="ARBA00023004"/>
    </source>
</evidence>
<keyword evidence="6" id="KW-1003">Cell membrane</keyword>
<dbReference type="RefSeq" id="WP_378054787.1">
    <property type="nucleotide sequence ID" value="NZ_JBHSIS010000002.1"/>
</dbReference>
<keyword evidence="15" id="KW-0411">Iron-sulfur</keyword>
<dbReference type="InterPro" id="IPR036922">
    <property type="entry name" value="Rieske_2Fe-2S_sf"/>
</dbReference>
<comment type="caution">
    <text evidence="22">The sequence shown here is derived from an EMBL/GenBank/DDBJ whole genome shotgun (WGS) entry which is preliminary data.</text>
</comment>
<comment type="similarity">
    <text evidence="3">Belongs to the Rieske iron-sulfur protein family.</text>
</comment>
<dbReference type="InterPro" id="IPR014349">
    <property type="entry name" value="Rieske_Fe-S_prot"/>
</dbReference>
<dbReference type="InterPro" id="IPR045603">
    <property type="entry name" value="QcrA_N"/>
</dbReference>
<reference evidence="23" key="1">
    <citation type="journal article" date="2019" name="Int. J. Syst. Evol. Microbiol.">
        <title>The Global Catalogue of Microorganisms (GCM) 10K type strain sequencing project: providing services to taxonomists for standard genome sequencing and annotation.</title>
        <authorList>
            <consortium name="The Broad Institute Genomics Platform"/>
            <consortium name="The Broad Institute Genome Sequencing Center for Infectious Disease"/>
            <person name="Wu L."/>
            <person name="Ma J."/>
        </authorList>
    </citation>
    <scope>NUCLEOTIDE SEQUENCE [LARGE SCALE GENOMIC DNA]</scope>
    <source>
        <strain evidence="23">ZS-22-S1</strain>
    </source>
</reference>
<dbReference type="InterPro" id="IPR017941">
    <property type="entry name" value="Rieske_2Fe-2S"/>
</dbReference>
<dbReference type="CDD" id="cd03467">
    <property type="entry name" value="Rieske"/>
    <property type="match status" value="1"/>
</dbReference>
<dbReference type="PANTHER" id="PTHR10134">
    <property type="entry name" value="CYTOCHROME B-C1 COMPLEX SUBUNIT RIESKE, MITOCHONDRIAL"/>
    <property type="match status" value="1"/>
</dbReference>
<keyword evidence="9" id="KW-0001">2Fe-2S</keyword>